<keyword evidence="1" id="KW-0614">Plasmid</keyword>
<protein>
    <submittedName>
        <fullName evidence="1">Uncharacterized protein</fullName>
    </submittedName>
</protein>
<accession>A0A0P0RLX6</accession>
<evidence type="ECO:0000313" key="1">
    <source>
        <dbReference type="EMBL" id="ALL69658.1"/>
    </source>
</evidence>
<dbReference type="EMBL" id="CP012748">
    <property type="protein sequence ID" value="ALL69658.1"/>
    <property type="molecule type" value="Genomic_DNA"/>
</dbReference>
<gene>
    <name evidence="1" type="ORF">K788_0006266</name>
</gene>
<evidence type="ECO:0000313" key="2">
    <source>
        <dbReference type="Proteomes" id="UP000019146"/>
    </source>
</evidence>
<sequence>MRFDEFDARLSRLLRAMPGGTIAELTDGMIAWWGGARTVYAWIGDGGRDHPGARELDLADDWGQFHDWLAAWIDEPRFSTRPEKLGRDTAQTGA</sequence>
<dbReference type="KEGG" id="bcai:K788_0006266"/>
<dbReference type="Proteomes" id="UP000019146">
    <property type="component" value="Plasmid unnamed"/>
</dbReference>
<geneLocation type="plasmid" evidence="2"/>
<name>A0A0P0RLX6_9BURK</name>
<dbReference type="GeneID" id="69973205"/>
<proteinExistence type="predicted"/>
<reference evidence="1 2" key="1">
    <citation type="journal article" date="2014" name="Genome Announc.">
        <title>Draft Genome Sequence of the Haloacid-Degrading Burkholderia caribensis Strain MBA4.</title>
        <authorList>
            <person name="Pan Y."/>
            <person name="Kong K.F."/>
            <person name="Tsang J.S."/>
        </authorList>
    </citation>
    <scope>NUCLEOTIDE SEQUENCE [LARGE SCALE GENOMIC DNA]</scope>
    <source>
        <strain evidence="1 2">MBA4</strain>
        <plasmid evidence="2">Plasmid</plasmid>
    </source>
</reference>
<dbReference type="AlphaFoldDB" id="A0A0P0RLX6"/>
<dbReference type="RefSeq" id="WP_035995578.1">
    <property type="nucleotide sequence ID" value="NZ_CP012748.1"/>
</dbReference>
<organism evidence="1 2">
    <name type="scientific">Paraburkholderia caribensis MBA4</name>
    <dbReference type="NCBI Taxonomy" id="1323664"/>
    <lineage>
        <taxon>Bacteria</taxon>
        <taxon>Pseudomonadati</taxon>
        <taxon>Pseudomonadota</taxon>
        <taxon>Betaproteobacteria</taxon>
        <taxon>Burkholderiales</taxon>
        <taxon>Burkholderiaceae</taxon>
        <taxon>Paraburkholderia</taxon>
    </lineage>
</organism>